<protein>
    <submittedName>
        <fullName evidence="6">MAPEG family protein</fullName>
    </submittedName>
</protein>
<dbReference type="EMBL" id="CP071060">
    <property type="protein sequence ID" value="QSI76496.1"/>
    <property type="molecule type" value="Genomic_DNA"/>
</dbReference>
<evidence type="ECO:0000256" key="4">
    <source>
        <dbReference type="ARBA" id="ARBA00023136"/>
    </source>
</evidence>
<dbReference type="InterPro" id="IPR001129">
    <property type="entry name" value="Membr-assoc_MAPEG"/>
</dbReference>
<keyword evidence="3" id="KW-1133">Transmembrane helix</keyword>
<dbReference type="RefSeq" id="WP_206254163.1">
    <property type="nucleotide sequence ID" value="NZ_CP071060.1"/>
</dbReference>
<accession>A0ABX7M4Z8</accession>
<proteinExistence type="predicted"/>
<name>A0ABX7M4Z8_9RHOO</name>
<reference evidence="6 7" key="1">
    <citation type="submission" date="2021-02" db="EMBL/GenBank/DDBJ databases">
        <title>Niveibacterium changnyeongensis HC41.</title>
        <authorList>
            <person name="Kang M."/>
        </authorList>
    </citation>
    <scope>NUCLEOTIDE SEQUENCE [LARGE SCALE GENOMIC DNA]</scope>
    <source>
        <strain evidence="6 7">HC41</strain>
    </source>
</reference>
<feature type="chain" id="PRO_5045423396" evidence="5">
    <location>
        <begin position="20"/>
        <end position="128"/>
    </location>
</feature>
<dbReference type="Pfam" id="PF01124">
    <property type="entry name" value="MAPEG"/>
    <property type="match status" value="1"/>
</dbReference>
<keyword evidence="7" id="KW-1185">Reference proteome</keyword>
<evidence type="ECO:0000256" key="3">
    <source>
        <dbReference type="ARBA" id="ARBA00022989"/>
    </source>
</evidence>
<evidence type="ECO:0000313" key="7">
    <source>
        <dbReference type="Proteomes" id="UP000663570"/>
    </source>
</evidence>
<dbReference type="SUPFAM" id="SSF161084">
    <property type="entry name" value="MAPEG domain-like"/>
    <property type="match status" value="1"/>
</dbReference>
<keyword evidence="2" id="KW-0812">Transmembrane</keyword>
<organism evidence="6 7">
    <name type="scientific">Niveibacterium microcysteis</name>
    <dbReference type="NCBI Taxonomy" id="2811415"/>
    <lineage>
        <taxon>Bacteria</taxon>
        <taxon>Pseudomonadati</taxon>
        <taxon>Pseudomonadota</taxon>
        <taxon>Betaproteobacteria</taxon>
        <taxon>Rhodocyclales</taxon>
        <taxon>Rhodocyclaceae</taxon>
        <taxon>Niveibacterium</taxon>
    </lineage>
</organism>
<gene>
    <name evidence="6" type="ORF">JY500_18865</name>
</gene>
<evidence type="ECO:0000256" key="5">
    <source>
        <dbReference type="SAM" id="SignalP"/>
    </source>
</evidence>
<evidence type="ECO:0000256" key="2">
    <source>
        <dbReference type="ARBA" id="ARBA00022692"/>
    </source>
</evidence>
<dbReference type="PANTHER" id="PTHR35371">
    <property type="entry name" value="INNER MEMBRANE PROTEIN"/>
    <property type="match status" value="1"/>
</dbReference>
<evidence type="ECO:0000313" key="6">
    <source>
        <dbReference type="EMBL" id="QSI76496.1"/>
    </source>
</evidence>
<comment type="subcellular location">
    <subcellularLocation>
        <location evidence="1">Membrane</location>
    </subcellularLocation>
</comment>
<dbReference type="Gene3D" id="1.20.120.550">
    <property type="entry name" value="Membrane associated eicosanoid/glutathione metabolism-like domain"/>
    <property type="match status" value="1"/>
</dbReference>
<feature type="signal peptide" evidence="5">
    <location>
        <begin position="1"/>
        <end position="19"/>
    </location>
</feature>
<sequence>MKISFLCILIAAIQPFLWAGAAKFGGQRSGTRYDNRAPRDTLAHLSGWPQRANWAQQNSFEAFPIFAAAVLMAYAAGVPAALIDFWAVCFIVARFAYFACYVANLATLRSLVWFAGVIACVRLMCAAI</sequence>
<evidence type="ECO:0000256" key="1">
    <source>
        <dbReference type="ARBA" id="ARBA00004370"/>
    </source>
</evidence>
<dbReference type="PANTHER" id="PTHR35371:SF1">
    <property type="entry name" value="BLR7753 PROTEIN"/>
    <property type="match status" value="1"/>
</dbReference>
<keyword evidence="4" id="KW-0472">Membrane</keyword>
<dbReference type="Proteomes" id="UP000663570">
    <property type="component" value="Chromosome"/>
</dbReference>
<keyword evidence="5" id="KW-0732">Signal</keyword>
<dbReference type="InterPro" id="IPR023352">
    <property type="entry name" value="MAPEG-like_dom_sf"/>
</dbReference>